<reference evidence="2 3" key="1">
    <citation type="submission" date="2019-02" db="EMBL/GenBank/DDBJ databases">
        <title>Deep-cultivation of Planctomycetes and their phenomic and genomic characterization uncovers novel biology.</title>
        <authorList>
            <person name="Wiegand S."/>
            <person name="Jogler M."/>
            <person name="Boedeker C."/>
            <person name="Pinto D."/>
            <person name="Vollmers J."/>
            <person name="Rivas-Marin E."/>
            <person name="Kohn T."/>
            <person name="Peeters S.H."/>
            <person name="Heuer A."/>
            <person name="Rast P."/>
            <person name="Oberbeckmann S."/>
            <person name="Bunk B."/>
            <person name="Jeske O."/>
            <person name="Meyerdierks A."/>
            <person name="Storesund J.E."/>
            <person name="Kallscheuer N."/>
            <person name="Luecker S."/>
            <person name="Lage O.M."/>
            <person name="Pohl T."/>
            <person name="Merkel B.J."/>
            <person name="Hornburger P."/>
            <person name="Mueller R.-W."/>
            <person name="Bruemmer F."/>
            <person name="Labrenz M."/>
            <person name="Spormann A.M."/>
            <person name="Op Den Camp H."/>
            <person name="Overmann J."/>
            <person name="Amann R."/>
            <person name="Jetten M.S.M."/>
            <person name="Mascher T."/>
            <person name="Medema M.H."/>
            <person name="Devos D.P."/>
            <person name="Kaster A.-K."/>
            <person name="Ovreas L."/>
            <person name="Rohde M."/>
            <person name="Galperin M.Y."/>
            <person name="Jogler C."/>
        </authorList>
    </citation>
    <scope>NUCLEOTIDE SEQUENCE [LARGE SCALE GENOMIC DNA]</scope>
    <source>
        <strain evidence="2 3">KOR42</strain>
    </source>
</reference>
<gene>
    <name evidence="2" type="primary">ahpD_2</name>
    <name evidence="2" type="ORF">KOR42_06510</name>
</gene>
<name>A0A5C5X5J8_9PLAN</name>
<evidence type="ECO:0000313" key="3">
    <source>
        <dbReference type="Proteomes" id="UP000317243"/>
    </source>
</evidence>
<dbReference type="EMBL" id="SIHI01000001">
    <property type="protein sequence ID" value="TWT57292.1"/>
    <property type="molecule type" value="Genomic_DNA"/>
</dbReference>
<organism evidence="2 3">
    <name type="scientific">Thalassoglobus neptunius</name>
    <dbReference type="NCBI Taxonomy" id="1938619"/>
    <lineage>
        <taxon>Bacteria</taxon>
        <taxon>Pseudomonadati</taxon>
        <taxon>Planctomycetota</taxon>
        <taxon>Planctomycetia</taxon>
        <taxon>Planctomycetales</taxon>
        <taxon>Planctomycetaceae</taxon>
        <taxon>Thalassoglobus</taxon>
    </lineage>
</organism>
<accession>A0A5C5X5J8</accession>
<dbReference type="OrthoDB" id="9801997at2"/>
<protein>
    <submittedName>
        <fullName evidence="2">Alkyl hydroperoxide reductase AhpD</fullName>
        <ecNumber evidence="2">1.11.1.15</ecNumber>
    </submittedName>
</protein>
<dbReference type="Gene3D" id="1.20.1290.10">
    <property type="entry name" value="AhpD-like"/>
    <property type="match status" value="1"/>
</dbReference>
<keyword evidence="2" id="KW-0560">Oxidoreductase</keyword>
<dbReference type="AlphaFoldDB" id="A0A5C5X5J8"/>
<dbReference type="GO" id="GO:0051920">
    <property type="term" value="F:peroxiredoxin activity"/>
    <property type="evidence" value="ECO:0007669"/>
    <property type="project" value="InterPro"/>
</dbReference>
<keyword evidence="2" id="KW-0575">Peroxidase</keyword>
<dbReference type="Pfam" id="PF02627">
    <property type="entry name" value="CMD"/>
    <property type="match status" value="1"/>
</dbReference>
<dbReference type="PANTHER" id="PTHR34846">
    <property type="entry name" value="4-CARBOXYMUCONOLACTONE DECARBOXYLASE FAMILY PROTEIN (AFU_ORTHOLOGUE AFUA_6G11590)"/>
    <property type="match status" value="1"/>
</dbReference>
<evidence type="ECO:0000259" key="1">
    <source>
        <dbReference type="Pfam" id="PF02627"/>
    </source>
</evidence>
<proteinExistence type="predicted"/>
<dbReference type="PANTHER" id="PTHR34846:SF10">
    <property type="entry name" value="CYTOPLASMIC PROTEIN"/>
    <property type="match status" value="1"/>
</dbReference>
<dbReference type="EC" id="1.11.1.15" evidence="2"/>
<dbReference type="InterPro" id="IPR029032">
    <property type="entry name" value="AhpD-like"/>
</dbReference>
<comment type="caution">
    <text evidence="2">The sequence shown here is derived from an EMBL/GenBank/DDBJ whole genome shotgun (WGS) entry which is preliminary data.</text>
</comment>
<evidence type="ECO:0000313" key="2">
    <source>
        <dbReference type="EMBL" id="TWT57292.1"/>
    </source>
</evidence>
<dbReference type="Proteomes" id="UP000317243">
    <property type="component" value="Unassembled WGS sequence"/>
</dbReference>
<dbReference type="SUPFAM" id="SSF69118">
    <property type="entry name" value="AhpD-like"/>
    <property type="match status" value="1"/>
</dbReference>
<dbReference type="RefSeq" id="WP_146507142.1">
    <property type="nucleotide sequence ID" value="NZ_SIHI01000001.1"/>
</dbReference>
<dbReference type="InterPro" id="IPR003779">
    <property type="entry name" value="CMD-like"/>
</dbReference>
<feature type="domain" description="Carboxymuconolactone decarboxylase-like" evidence="1">
    <location>
        <begin position="24"/>
        <end position="95"/>
    </location>
</feature>
<dbReference type="InterPro" id="IPR004675">
    <property type="entry name" value="AhpD_core"/>
</dbReference>
<sequence>MSGERINYYQHLGDTVVHLSKVESILADGHLGAELLELVKLRVSQINGCSFCVNYHTQVLRLLGTSDQRIDLAVVWEESSCFTKEERAAFRWAEAVTKVADTRFINDQIFEEAQQVFGDAALCELTLSIGMINIWNRMAIAFHSDHAMIDQLLAKKRSERNV</sequence>
<keyword evidence="3" id="KW-1185">Reference proteome</keyword>
<dbReference type="NCBIfam" id="TIGR00778">
    <property type="entry name" value="ahpD_dom"/>
    <property type="match status" value="1"/>
</dbReference>